<evidence type="ECO:0000313" key="3">
    <source>
        <dbReference type="EMBL" id="OJA16086.1"/>
    </source>
</evidence>
<comment type="catalytic activity">
    <reaction evidence="1">
        <text>ATP + H2O = ADP + phosphate + H(+)</text>
        <dbReference type="Rhea" id="RHEA:13065"/>
        <dbReference type="ChEBI" id="CHEBI:15377"/>
        <dbReference type="ChEBI" id="CHEBI:15378"/>
        <dbReference type="ChEBI" id="CHEBI:30616"/>
        <dbReference type="ChEBI" id="CHEBI:43474"/>
        <dbReference type="ChEBI" id="CHEBI:456216"/>
        <dbReference type="EC" id="3.6.4.12"/>
    </reaction>
    <physiologicalReaction direction="left-to-right" evidence="1">
        <dbReference type="Rhea" id="RHEA:13066"/>
    </physiologicalReaction>
</comment>
<dbReference type="OrthoDB" id="6513042at2759"/>
<dbReference type="InterPro" id="IPR041677">
    <property type="entry name" value="DNA2/NAM7_AAA_11"/>
</dbReference>
<proteinExistence type="predicted"/>
<dbReference type="Gene3D" id="3.40.50.300">
    <property type="entry name" value="P-loop containing nucleotide triphosphate hydrolases"/>
    <property type="match status" value="2"/>
</dbReference>
<dbReference type="GO" id="GO:0003678">
    <property type="term" value="F:DNA helicase activity"/>
    <property type="evidence" value="ECO:0007669"/>
    <property type="project" value="UniProtKB-EC"/>
</dbReference>
<dbReference type="InterPro" id="IPR047187">
    <property type="entry name" value="SF1_C_Upf1"/>
</dbReference>
<organism evidence="3 4">
    <name type="scientific">Rhizopogon vesiculosus</name>
    <dbReference type="NCBI Taxonomy" id="180088"/>
    <lineage>
        <taxon>Eukaryota</taxon>
        <taxon>Fungi</taxon>
        <taxon>Dikarya</taxon>
        <taxon>Basidiomycota</taxon>
        <taxon>Agaricomycotina</taxon>
        <taxon>Agaricomycetes</taxon>
        <taxon>Agaricomycetidae</taxon>
        <taxon>Boletales</taxon>
        <taxon>Suillineae</taxon>
        <taxon>Rhizopogonaceae</taxon>
        <taxon>Rhizopogon</taxon>
    </lineage>
</organism>
<dbReference type="EMBL" id="LVVM01002699">
    <property type="protein sequence ID" value="OJA16086.1"/>
    <property type="molecule type" value="Genomic_DNA"/>
</dbReference>
<dbReference type="SUPFAM" id="SSF52540">
    <property type="entry name" value="P-loop containing nucleoside triphosphate hydrolases"/>
    <property type="match status" value="1"/>
</dbReference>
<evidence type="ECO:0000256" key="1">
    <source>
        <dbReference type="ARBA" id="ARBA00048432"/>
    </source>
</evidence>
<accession>A0A1J8Q397</accession>
<dbReference type="AlphaFoldDB" id="A0A1J8Q397"/>
<dbReference type="CDD" id="cd17934">
    <property type="entry name" value="DEXXQc_Upf1-like"/>
    <property type="match status" value="1"/>
</dbReference>
<dbReference type="InterPro" id="IPR041679">
    <property type="entry name" value="DNA2/NAM7-like_C"/>
</dbReference>
<gene>
    <name evidence="3" type="ORF">AZE42_05643</name>
</gene>
<name>A0A1J8Q397_9AGAM</name>
<dbReference type="InterPro" id="IPR014001">
    <property type="entry name" value="Helicase_ATP-bd"/>
</dbReference>
<dbReference type="InterPro" id="IPR045055">
    <property type="entry name" value="DNA2/NAM7-like"/>
</dbReference>
<dbReference type="InterPro" id="IPR027417">
    <property type="entry name" value="P-loop_NTPase"/>
</dbReference>
<protein>
    <recommendedName>
        <fullName evidence="2">Helicase ATP-binding domain-containing protein</fullName>
    </recommendedName>
</protein>
<feature type="domain" description="Helicase ATP-binding" evidence="2">
    <location>
        <begin position="386"/>
        <end position="611"/>
    </location>
</feature>
<comment type="caution">
    <text evidence="3">The sequence shown here is derived from an EMBL/GenBank/DDBJ whole genome shotgun (WGS) entry which is preliminary data.</text>
</comment>
<dbReference type="Pfam" id="PF13086">
    <property type="entry name" value="AAA_11"/>
    <property type="match status" value="1"/>
</dbReference>
<dbReference type="PANTHER" id="PTHR10887:SF495">
    <property type="entry name" value="HELICASE SENATAXIN ISOFORM X1-RELATED"/>
    <property type="match status" value="1"/>
</dbReference>
<sequence>MAHTILSLQQNVYVAAHDPIVVDDIHESIISPAVLDRFLSSAQGGTVGMAATYRSDCSLSSLAFATLTCALVVHFSAPKKPNRRKNKKKGQEQQPPIFRGRTLLRDRILCNPGIQLYGYMMDRISVSLFLDLSLRINAAVDILSVCPLDDRRSLQALMNALGDEDLLRKVNVKTLFAGRRRKNAPTAKDVALQAWAAYRAVTLARMAPKYATLPRIATDTMPDVYLSALAKISRDAEIIESLKPTTVTNDVKEHFSHKGGNVTLESTRFKTRIMTSRNQVIRIKAKVGDKQPTIVGQAKGVNGRHAQIGVKGPIPYSGVVLSVTTFGVADLTPAEKSKENVVLMALQGLITLLEFPFFCTIWVPSCSISWPPLVQDISTEPLVYYPGGTLNDSQDLAVQRILSEADKDRVLLIHGPPGTGKTTVIAASVLSILKYGSRKRTIWLVAHSNVAVKNIAEKLDKVEFREFKLLVSIGFHFDWHEHLYKRLEHCVIRTDQFDEDPVGTSRLLLDTRVILCTLGMLSNLRIINECAAQVPLQTIIFDEASQIEVGDYLPVLHHFRKSLRKMVFIGDDKQLAPYGQDDIPQLQSLFEFPHLRKHAHFLDTQYRMPFVIGDFISRNVYDHKLKTVHNINTRIACRFLDVKGGQEKKSGFSWMNEREIIAITKLAQLYVSQGKQYKIITPYDAQRNAIEQQLQSEELPWEDNTGNEEDHIIVSLVRSRGIGFLKNMRRTNVMLTRCKKSMIICTTYDFVTTGDAADTLVGKLATAMGPTAWLTLSTRAIEHG</sequence>
<evidence type="ECO:0000259" key="2">
    <source>
        <dbReference type="SMART" id="SM00487"/>
    </source>
</evidence>
<keyword evidence="4" id="KW-1185">Reference proteome</keyword>
<dbReference type="CDD" id="cd18808">
    <property type="entry name" value="SF1_C_Upf1"/>
    <property type="match status" value="1"/>
</dbReference>
<evidence type="ECO:0000313" key="4">
    <source>
        <dbReference type="Proteomes" id="UP000183567"/>
    </source>
</evidence>
<dbReference type="PANTHER" id="PTHR10887">
    <property type="entry name" value="DNA2/NAM7 HELICASE FAMILY"/>
    <property type="match status" value="1"/>
</dbReference>
<dbReference type="Proteomes" id="UP000183567">
    <property type="component" value="Unassembled WGS sequence"/>
</dbReference>
<dbReference type="SMART" id="SM00487">
    <property type="entry name" value="DEXDc"/>
    <property type="match status" value="1"/>
</dbReference>
<reference evidence="3 4" key="1">
    <citation type="submission" date="2016-03" db="EMBL/GenBank/DDBJ databases">
        <title>Comparative genomics of the ectomycorrhizal sister species Rhizopogon vinicolor and Rhizopogon vesiculosus (Basidiomycota: Boletales) reveals a divergence of the mating type B locus.</title>
        <authorList>
            <person name="Mujic A.B."/>
            <person name="Kuo A."/>
            <person name="Tritt A."/>
            <person name="Lipzen A."/>
            <person name="Chen C."/>
            <person name="Johnson J."/>
            <person name="Sharma A."/>
            <person name="Barry K."/>
            <person name="Grigoriev I.V."/>
            <person name="Spatafora J.W."/>
        </authorList>
    </citation>
    <scope>NUCLEOTIDE SEQUENCE [LARGE SCALE GENOMIC DNA]</scope>
    <source>
        <strain evidence="3 4">AM-OR11-056</strain>
    </source>
</reference>
<dbReference type="STRING" id="180088.A0A1J8Q397"/>
<dbReference type="Pfam" id="PF13087">
    <property type="entry name" value="AAA_12"/>
    <property type="match status" value="1"/>
</dbReference>